<feature type="region of interest" description="Disordered" evidence="1">
    <location>
        <begin position="1"/>
        <end position="22"/>
    </location>
</feature>
<reference evidence="2" key="1">
    <citation type="submission" date="2021-02" db="EMBL/GenBank/DDBJ databases">
        <authorList>
            <person name="Dougan E. K."/>
            <person name="Rhodes N."/>
            <person name="Thang M."/>
            <person name="Chan C."/>
        </authorList>
    </citation>
    <scope>NUCLEOTIDE SEQUENCE</scope>
</reference>
<evidence type="ECO:0000256" key="1">
    <source>
        <dbReference type="SAM" id="MobiDB-lite"/>
    </source>
</evidence>
<dbReference type="Gene3D" id="2.130.10.30">
    <property type="entry name" value="Regulator of chromosome condensation 1/beta-lactamase-inhibitor protein II"/>
    <property type="match status" value="1"/>
</dbReference>
<dbReference type="AlphaFoldDB" id="A0A813AD12"/>
<sequence>MDSSGAALDPSSTVKRTRLQPGDSVTLQIRPPVVQATSQAWAAILDDGSVVTWGNPSYGGDSGWAEPDLRNVVKIQSNPWAFAAILHDGSVVAWGDLDKGGSIGQRLTGVRDIQASARAFAAILNDGSVEAWGDEDGGGFLSEDIVDCHLVRGIQWNCRAFAAILDSGSVVTWGDAAYGGECNTGHLRGVVAIEATISAFATEGGDSSRVQAQLRNVVSIAADTRSFTAILSNGSLVAWGAV</sequence>
<name>A0A813AD12_9DINO</name>
<evidence type="ECO:0008006" key="4">
    <source>
        <dbReference type="Google" id="ProtNLM"/>
    </source>
</evidence>
<comment type="caution">
    <text evidence="2">The sequence shown here is derived from an EMBL/GenBank/DDBJ whole genome shotgun (WGS) entry which is preliminary data.</text>
</comment>
<gene>
    <name evidence="2" type="ORF">SNEC2469_LOCUS27224</name>
</gene>
<dbReference type="EMBL" id="CAJNJA010056896">
    <property type="protein sequence ID" value="CAE7860364.1"/>
    <property type="molecule type" value="Genomic_DNA"/>
</dbReference>
<dbReference type="SUPFAM" id="SSF50985">
    <property type="entry name" value="RCC1/BLIP-II"/>
    <property type="match status" value="1"/>
</dbReference>
<keyword evidence="3" id="KW-1185">Reference proteome</keyword>
<organism evidence="2 3">
    <name type="scientific">Symbiodinium necroappetens</name>
    <dbReference type="NCBI Taxonomy" id="1628268"/>
    <lineage>
        <taxon>Eukaryota</taxon>
        <taxon>Sar</taxon>
        <taxon>Alveolata</taxon>
        <taxon>Dinophyceae</taxon>
        <taxon>Suessiales</taxon>
        <taxon>Symbiodiniaceae</taxon>
        <taxon>Symbiodinium</taxon>
    </lineage>
</organism>
<evidence type="ECO:0000313" key="2">
    <source>
        <dbReference type="EMBL" id="CAE7860364.1"/>
    </source>
</evidence>
<dbReference type="OrthoDB" id="408734at2759"/>
<proteinExistence type="predicted"/>
<dbReference type="InterPro" id="IPR009091">
    <property type="entry name" value="RCC1/BLIP-II"/>
</dbReference>
<evidence type="ECO:0000313" key="3">
    <source>
        <dbReference type="Proteomes" id="UP000601435"/>
    </source>
</evidence>
<protein>
    <recommendedName>
        <fullName evidence="4">E3 ubiquitin-protein ligase HERC2</fullName>
    </recommendedName>
</protein>
<dbReference type="Proteomes" id="UP000601435">
    <property type="component" value="Unassembled WGS sequence"/>
</dbReference>
<accession>A0A813AD12</accession>